<dbReference type="Gene3D" id="3.40.50.720">
    <property type="entry name" value="NAD(P)-binding Rossmann-like Domain"/>
    <property type="match status" value="1"/>
</dbReference>
<protein>
    <recommendedName>
        <fullName evidence="2">precorrin-2 dehydrogenase</fullName>
        <ecNumber evidence="2">1.3.1.76</ecNumber>
    </recommendedName>
</protein>
<accession>A0A6J6F1K6</accession>
<dbReference type="SUPFAM" id="SSF75615">
    <property type="entry name" value="Siroheme synthase middle domains-like"/>
    <property type="match status" value="1"/>
</dbReference>
<comment type="pathway">
    <text evidence="1">Porphyrin-containing compound metabolism; siroheme biosynthesis; sirohydrochlorin from precorrin-2: step 1/1.</text>
</comment>
<dbReference type="Gene3D" id="3.30.160.110">
    <property type="entry name" value="Siroheme synthase, domain 2"/>
    <property type="match status" value="1"/>
</dbReference>
<dbReference type="InterPro" id="IPR006367">
    <property type="entry name" value="Sirohaem_synthase_N"/>
</dbReference>
<dbReference type="EMBL" id="CAEZSR010000162">
    <property type="protein sequence ID" value="CAB4582227.1"/>
    <property type="molecule type" value="Genomic_DNA"/>
</dbReference>
<dbReference type="GO" id="GO:0043115">
    <property type="term" value="F:precorrin-2 dehydrogenase activity"/>
    <property type="evidence" value="ECO:0007669"/>
    <property type="project" value="UniProtKB-EC"/>
</dbReference>
<dbReference type="Pfam" id="PF13241">
    <property type="entry name" value="NAD_binding_7"/>
    <property type="match status" value="1"/>
</dbReference>
<keyword evidence="4" id="KW-0520">NAD</keyword>
<evidence type="ECO:0000256" key="1">
    <source>
        <dbReference type="ARBA" id="ARBA00005010"/>
    </source>
</evidence>
<evidence type="ECO:0000256" key="3">
    <source>
        <dbReference type="ARBA" id="ARBA00023002"/>
    </source>
</evidence>
<proteinExistence type="predicted"/>
<sequence length="191" mass="20697">MADPSDLAKARRIDDGYPIVVRLEGRPVLVVGGGVIALRKTEGLLASGATVRVVSPEFVEGFDSLAVEQVHRRYEPADLDGAWLVVAATNDPVVQQQIFDECEARGVFCNAVDDPDRCSFILPAIERRGPVIVAVSTQGRSPTLAKYLKQHLAAAMPDDIEALADRLAAERRALQQQGISTEDVEWPNPLA</sequence>
<dbReference type="GO" id="GO:0019354">
    <property type="term" value="P:siroheme biosynthetic process"/>
    <property type="evidence" value="ECO:0007669"/>
    <property type="project" value="UniProtKB-UniPathway"/>
</dbReference>
<dbReference type="GO" id="GO:0004325">
    <property type="term" value="F:ferrochelatase activity"/>
    <property type="evidence" value="ECO:0007669"/>
    <property type="project" value="InterPro"/>
</dbReference>
<evidence type="ECO:0000256" key="4">
    <source>
        <dbReference type="ARBA" id="ARBA00023027"/>
    </source>
</evidence>
<evidence type="ECO:0000256" key="5">
    <source>
        <dbReference type="ARBA" id="ARBA00023244"/>
    </source>
</evidence>
<dbReference type="SUPFAM" id="SSF51735">
    <property type="entry name" value="NAD(P)-binding Rossmann-fold domains"/>
    <property type="match status" value="1"/>
</dbReference>
<dbReference type="NCBIfam" id="TIGR01470">
    <property type="entry name" value="cysG_Nterm"/>
    <property type="match status" value="1"/>
</dbReference>
<keyword evidence="3" id="KW-0560">Oxidoreductase</keyword>
<dbReference type="PANTHER" id="PTHR35330">
    <property type="entry name" value="SIROHEME BIOSYNTHESIS PROTEIN MET8"/>
    <property type="match status" value="1"/>
</dbReference>
<keyword evidence="5" id="KW-0627">Porphyrin biosynthesis</keyword>
<organism evidence="7">
    <name type="scientific">freshwater metagenome</name>
    <dbReference type="NCBI Taxonomy" id="449393"/>
    <lineage>
        <taxon>unclassified sequences</taxon>
        <taxon>metagenomes</taxon>
        <taxon>ecological metagenomes</taxon>
    </lineage>
</organism>
<comment type="catalytic activity">
    <reaction evidence="6">
        <text>precorrin-2 + NAD(+) = sirohydrochlorin + NADH + 2 H(+)</text>
        <dbReference type="Rhea" id="RHEA:15613"/>
        <dbReference type="ChEBI" id="CHEBI:15378"/>
        <dbReference type="ChEBI" id="CHEBI:57540"/>
        <dbReference type="ChEBI" id="CHEBI:57945"/>
        <dbReference type="ChEBI" id="CHEBI:58351"/>
        <dbReference type="ChEBI" id="CHEBI:58827"/>
        <dbReference type="EC" id="1.3.1.76"/>
    </reaction>
</comment>
<dbReference type="InterPro" id="IPR028161">
    <property type="entry name" value="Met8-like"/>
</dbReference>
<dbReference type="EC" id="1.3.1.76" evidence="2"/>
<dbReference type="PANTHER" id="PTHR35330:SF1">
    <property type="entry name" value="SIROHEME BIOSYNTHESIS PROTEIN MET8"/>
    <property type="match status" value="1"/>
</dbReference>
<dbReference type="UniPathway" id="UPA00262">
    <property type="reaction ID" value="UER00222"/>
</dbReference>
<reference evidence="7" key="1">
    <citation type="submission" date="2020-05" db="EMBL/GenBank/DDBJ databases">
        <authorList>
            <person name="Chiriac C."/>
            <person name="Salcher M."/>
            <person name="Ghai R."/>
            <person name="Kavagutti S V."/>
        </authorList>
    </citation>
    <scope>NUCLEOTIDE SEQUENCE</scope>
</reference>
<evidence type="ECO:0000256" key="2">
    <source>
        <dbReference type="ARBA" id="ARBA00012400"/>
    </source>
</evidence>
<evidence type="ECO:0000313" key="7">
    <source>
        <dbReference type="EMBL" id="CAB4582227.1"/>
    </source>
</evidence>
<dbReference type="AlphaFoldDB" id="A0A6J6F1K6"/>
<dbReference type="InterPro" id="IPR036291">
    <property type="entry name" value="NAD(P)-bd_dom_sf"/>
</dbReference>
<gene>
    <name evidence="7" type="ORF">UFOPK1493_03167</name>
</gene>
<name>A0A6J6F1K6_9ZZZZ</name>
<evidence type="ECO:0000256" key="6">
    <source>
        <dbReference type="ARBA" id="ARBA00047561"/>
    </source>
</evidence>